<keyword evidence="2" id="KW-0732">Signal</keyword>
<evidence type="ECO:0000313" key="4">
    <source>
        <dbReference type="EMBL" id="MBB5085023.1"/>
    </source>
</evidence>
<feature type="coiled-coil region" evidence="1">
    <location>
        <begin position="134"/>
        <end position="179"/>
    </location>
</feature>
<dbReference type="AlphaFoldDB" id="A0A7W8AHK9"/>
<dbReference type="InterPro" id="IPR058593">
    <property type="entry name" value="ARB_07466-like_C"/>
</dbReference>
<evidence type="ECO:0000256" key="2">
    <source>
        <dbReference type="SAM" id="SignalP"/>
    </source>
</evidence>
<protein>
    <submittedName>
        <fullName evidence="4">ElaB/YqjD/DUF883 family membrane-anchored ribosome-binding protein</fullName>
    </submittedName>
</protein>
<keyword evidence="1" id="KW-0175">Coiled coil</keyword>
<organism evidence="4 5">
    <name type="scientific">Nonomuraea endophytica</name>
    <dbReference type="NCBI Taxonomy" id="714136"/>
    <lineage>
        <taxon>Bacteria</taxon>
        <taxon>Bacillati</taxon>
        <taxon>Actinomycetota</taxon>
        <taxon>Actinomycetes</taxon>
        <taxon>Streptosporangiales</taxon>
        <taxon>Streptosporangiaceae</taxon>
        <taxon>Nonomuraea</taxon>
    </lineage>
</organism>
<evidence type="ECO:0000313" key="5">
    <source>
        <dbReference type="Proteomes" id="UP000568380"/>
    </source>
</evidence>
<dbReference type="EMBL" id="JACHIN010000029">
    <property type="protein sequence ID" value="MBB5085023.1"/>
    <property type="molecule type" value="Genomic_DNA"/>
</dbReference>
<evidence type="ECO:0000256" key="1">
    <source>
        <dbReference type="SAM" id="Coils"/>
    </source>
</evidence>
<feature type="signal peptide" evidence="2">
    <location>
        <begin position="1"/>
        <end position="28"/>
    </location>
</feature>
<evidence type="ECO:0000259" key="3">
    <source>
        <dbReference type="Pfam" id="PF26571"/>
    </source>
</evidence>
<feature type="chain" id="PRO_5030869490" evidence="2">
    <location>
        <begin position="29"/>
        <end position="317"/>
    </location>
</feature>
<sequence length="317" mass="33962">MAVASPATLAIGLITAAALALTPATAQAAPKPSEKQLRAELKKLNTQVDKLIESYNGKRVALAKAKEAEKAAQGRLAAAETALVEAERRVAEIAQLRYQGTGTSLPGFLYTPDAPGAAVLEQLTDEEQAVIAGVAAARDEKKKAADAAAALTTQIAGQADEVDKERDEAEGVIKDIKDKLQDLMPYGTGKRNNGTWSPELPSGSDNITSRMRIIRDEIKKTFNLPFEVGCYRSGGGGEHPLGRACDFMMSTGGSMPTAANQALGDQIAAWAIKNKDRFGVKYVIWKQRINMGSGWRAMSDRGSITENHFDHPHISMN</sequence>
<feature type="domain" description="ARB-07466-like C-terminal" evidence="3">
    <location>
        <begin position="204"/>
        <end position="309"/>
    </location>
</feature>
<name>A0A7W8AHK9_9ACTN</name>
<accession>A0A7W8AHK9</accession>
<dbReference type="Proteomes" id="UP000568380">
    <property type="component" value="Unassembled WGS sequence"/>
</dbReference>
<proteinExistence type="predicted"/>
<keyword evidence="5" id="KW-1185">Reference proteome</keyword>
<reference evidence="4 5" key="1">
    <citation type="submission" date="2020-08" db="EMBL/GenBank/DDBJ databases">
        <title>Genomic Encyclopedia of Type Strains, Phase IV (KMG-IV): sequencing the most valuable type-strain genomes for metagenomic binning, comparative biology and taxonomic classification.</title>
        <authorList>
            <person name="Goeker M."/>
        </authorList>
    </citation>
    <scope>NUCLEOTIDE SEQUENCE [LARGE SCALE GENOMIC DNA]</scope>
    <source>
        <strain evidence="4 5">DSM 45385</strain>
    </source>
</reference>
<dbReference type="RefSeq" id="WP_184976057.1">
    <property type="nucleotide sequence ID" value="NZ_JACHIN010000029.1"/>
</dbReference>
<dbReference type="Pfam" id="PF26571">
    <property type="entry name" value="VldE"/>
    <property type="match status" value="1"/>
</dbReference>
<gene>
    <name evidence="4" type="ORF">HNR40_010534</name>
</gene>
<feature type="coiled-coil region" evidence="1">
    <location>
        <begin position="34"/>
        <end position="96"/>
    </location>
</feature>
<comment type="caution">
    <text evidence="4">The sequence shown here is derived from an EMBL/GenBank/DDBJ whole genome shotgun (WGS) entry which is preliminary data.</text>
</comment>